<evidence type="ECO:0000313" key="6">
    <source>
        <dbReference type="Proteomes" id="UP000009296"/>
    </source>
</evidence>
<dbReference type="GO" id="GO:0050454">
    <property type="term" value="F:coenzyme F420 hydrogenase activity"/>
    <property type="evidence" value="ECO:0007669"/>
    <property type="project" value="UniProtKB-EC"/>
</dbReference>
<evidence type="ECO:0000259" key="4">
    <source>
        <dbReference type="PROSITE" id="PS51379"/>
    </source>
</evidence>
<dbReference type="GeneID" id="10772295"/>
<dbReference type="InterPro" id="IPR017681">
    <property type="entry name" value="Coenz_F420_hydrogenase_gsu"/>
</dbReference>
<dbReference type="SUPFAM" id="SSF56770">
    <property type="entry name" value="HydA/Nqo6-like"/>
    <property type="match status" value="1"/>
</dbReference>
<dbReference type="InterPro" id="IPR006137">
    <property type="entry name" value="NADH_UbQ_OxRdtase-like_20kDa"/>
</dbReference>
<dbReference type="STRING" id="647113.Metok_0178"/>
<gene>
    <name evidence="5" type="ordered locus">Metok_0178</name>
</gene>
<dbReference type="PROSITE" id="PS51379">
    <property type="entry name" value="4FE4S_FER_2"/>
    <property type="match status" value="2"/>
</dbReference>
<dbReference type="Gene3D" id="3.40.50.700">
    <property type="entry name" value="NADH:ubiquinone oxidoreductase-like, 20kDa subunit"/>
    <property type="match status" value="1"/>
</dbReference>
<evidence type="ECO:0000256" key="1">
    <source>
        <dbReference type="ARBA" id="ARBA00010870"/>
    </source>
</evidence>
<dbReference type="EC" id="1.12.98.1" evidence="3"/>
<sequence length="243" mass="26186">MVRVAHIHMSGCTGCLISLTDTYEKLLDILGSIDLVYSLTLMDEKTEINETDEKILIERKIPDNIDIALVEGAVCLDDEHSIKDILETRKKAKIVVALGACAATGGVLRYSRGGQMSKPAHASYVAVGDVIKVDLAIPGCPPSPETIVKVIILAINGDTKYLQPFAEFAQNSTEACGCDLITNVVNKSLCMGCGSCASACPTRAIEMVEGRPNILNEVCIKCGACSFQCPRIRIPEQVKEIEQ</sequence>
<feature type="domain" description="4Fe-4S ferredoxin-type" evidence="4">
    <location>
        <begin position="211"/>
        <end position="240"/>
    </location>
</feature>
<dbReference type="AlphaFoldDB" id="F8ANB2"/>
<dbReference type="Proteomes" id="UP000009296">
    <property type="component" value="Chromosome"/>
</dbReference>
<evidence type="ECO:0000256" key="2">
    <source>
        <dbReference type="ARBA" id="ARBA00023002"/>
    </source>
</evidence>
<accession>F8ANB2</accession>
<dbReference type="GO" id="GO:0016151">
    <property type="term" value="F:nickel cation binding"/>
    <property type="evidence" value="ECO:0007669"/>
    <property type="project" value="InterPro"/>
</dbReference>
<dbReference type="PANTHER" id="PTHR42845:SF2">
    <property type="entry name" value="F420-NON-REDUCING HYDROGENASE VHU SUBUNIT G"/>
    <property type="match status" value="1"/>
</dbReference>
<evidence type="ECO:0000256" key="3">
    <source>
        <dbReference type="NCBIfam" id="TIGR03294"/>
    </source>
</evidence>
<dbReference type="OrthoDB" id="38261at2157"/>
<comment type="similarity">
    <text evidence="1">Belongs to the FrhG family.</text>
</comment>
<feature type="domain" description="4Fe-4S ferredoxin-type" evidence="4">
    <location>
        <begin position="181"/>
        <end position="210"/>
    </location>
</feature>
<dbReference type="eggNOG" id="arCOG02473">
    <property type="taxonomic scope" value="Archaea"/>
</dbReference>
<keyword evidence="2 5" id="KW-0560">Oxidoreductase</keyword>
<reference evidence="5" key="1">
    <citation type="submission" date="2011-05" db="EMBL/GenBank/DDBJ databases">
        <title>Complete sequence of chromosome of Methanothermococcus okinawensis IH1.</title>
        <authorList>
            <consortium name="US DOE Joint Genome Institute"/>
            <person name="Lucas S."/>
            <person name="Han J."/>
            <person name="Lapidus A."/>
            <person name="Cheng J.-F."/>
            <person name="Goodwin L."/>
            <person name="Pitluck S."/>
            <person name="Peters L."/>
            <person name="Mikhailova N."/>
            <person name="Held B."/>
            <person name="Han C."/>
            <person name="Tapia R."/>
            <person name="Land M."/>
            <person name="Hauser L."/>
            <person name="Kyrpides N."/>
            <person name="Ivanova N."/>
            <person name="Pagani I."/>
            <person name="Sieprawska-Lupa M."/>
            <person name="Takai K."/>
            <person name="Miyazaki J."/>
            <person name="Whitman W."/>
            <person name="Woyke T."/>
        </authorList>
    </citation>
    <scope>NUCLEOTIDE SEQUENCE</scope>
    <source>
        <strain evidence="5">IH1</strain>
    </source>
</reference>
<dbReference type="PANTHER" id="PTHR42845">
    <property type="entry name" value="COENZYME F420-REDUCING HYDROGENASE, GAMMA SUBUNIT"/>
    <property type="match status" value="1"/>
</dbReference>
<dbReference type="PROSITE" id="PS00198">
    <property type="entry name" value="4FE4S_FER_1"/>
    <property type="match status" value="2"/>
</dbReference>
<keyword evidence="6" id="KW-1185">Reference proteome</keyword>
<dbReference type="InterPro" id="IPR017896">
    <property type="entry name" value="4Fe4S_Fe-S-bd"/>
</dbReference>
<dbReference type="Pfam" id="PF13237">
    <property type="entry name" value="Fer4_10"/>
    <property type="match status" value="1"/>
</dbReference>
<dbReference type="GO" id="GO:0050660">
    <property type="term" value="F:flavin adenine dinucleotide binding"/>
    <property type="evidence" value="ECO:0007669"/>
    <property type="project" value="InterPro"/>
</dbReference>
<dbReference type="InterPro" id="IPR017900">
    <property type="entry name" value="4Fe4S_Fe_S_CS"/>
</dbReference>
<dbReference type="KEGG" id="mok:Metok_0178"/>
<dbReference type="InterPro" id="IPR051349">
    <property type="entry name" value="Hydrogenase_assoc-protein"/>
</dbReference>
<dbReference type="EMBL" id="CP002792">
    <property type="protein sequence ID" value="AEH06171.1"/>
    <property type="molecule type" value="Genomic_DNA"/>
</dbReference>
<dbReference type="HOGENOM" id="CLU_075477_0_0_2"/>
<proteinExistence type="inferred from homology"/>
<name>F8ANB2_METOI</name>
<dbReference type="Gene3D" id="3.30.70.20">
    <property type="match status" value="1"/>
</dbReference>
<dbReference type="NCBIfam" id="TIGR03294">
    <property type="entry name" value="FrhG"/>
    <property type="match status" value="1"/>
</dbReference>
<dbReference type="Pfam" id="PF01058">
    <property type="entry name" value="Oxidored_q6"/>
    <property type="match status" value="1"/>
</dbReference>
<dbReference type="InterPro" id="IPR037024">
    <property type="entry name" value="NiFe_Hase_small_N_sf"/>
</dbReference>
<dbReference type="GO" id="GO:0051536">
    <property type="term" value="F:iron-sulfur cluster binding"/>
    <property type="evidence" value="ECO:0007669"/>
    <property type="project" value="InterPro"/>
</dbReference>
<evidence type="ECO:0000313" key="5">
    <source>
        <dbReference type="EMBL" id="AEH06171.1"/>
    </source>
</evidence>
<organism evidence="5 6">
    <name type="scientific">Methanothermococcus okinawensis (strain DSM 14208 / JCM 11175 / IH1)</name>
    <dbReference type="NCBI Taxonomy" id="647113"/>
    <lineage>
        <taxon>Archaea</taxon>
        <taxon>Methanobacteriati</taxon>
        <taxon>Methanobacteriota</taxon>
        <taxon>Methanomada group</taxon>
        <taxon>Methanococci</taxon>
        <taxon>Methanococcales</taxon>
        <taxon>Methanococcaceae</taxon>
        <taxon>Methanothermococcus</taxon>
    </lineage>
</organism>
<protein>
    <recommendedName>
        <fullName evidence="3">Coenzyme F420 hydrogenase subunit gamma</fullName>
        <ecNumber evidence="3">1.12.98.1</ecNumber>
    </recommendedName>
</protein>
<dbReference type="RefSeq" id="WP_013866357.1">
    <property type="nucleotide sequence ID" value="NC_015636.1"/>
</dbReference>